<dbReference type="InterPro" id="IPR046341">
    <property type="entry name" value="SET_dom_sf"/>
</dbReference>
<accession>G4T8W1</accession>
<comment type="caution">
    <text evidence="2">The sequence shown here is derived from an EMBL/GenBank/DDBJ whole genome shotgun (WGS) entry which is preliminary data.</text>
</comment>
<feature type="domain" description="SET" evidence="1">
    <location>
        <begin position="8"/>
        <end position="156"/>
    </location>
</feature>
<dbReference type="AlphaFoldDB" id="G4T8W1"/>
<keyword evidence="3" id="KW-1185">Reference proteome</keyword>
<dbReference type="SMART" id="SM00317">
    <property type="entry name" value="SET"/>
    <property type="match status" value="1"/>
</dbReference>
<dbReference type="Gene3D" id="2.170.270.10">
    <property type="entry name" value="SET domain"/>
    <property type="match status" value="1"/>
</dbReference>
<dbReference type="PANTHER" id="PTHR47332:SF2">
    <property type="entry name" value="SET-6"/>
    <property type="match status" value="1"/>
</dbReference>
<name>G4T8W1_SERID</name>
<dbReference type="OrthoDB" id="265717at2759"/>
<evidence type="ECO:0000259" key="1">
    <source>
        <dbReference type="PROSITE" id="PS50280"/>
    </source>
</evidence>
<dbReference type="CDD" id="cd20071">
    <property type="entry name" value="SET_SMYD"/>
    <property type="match status" value="1"/>
</dbReference>
<dbReference type="SUPFAM" id="SSF82199">
    <property type="entry name" value="SET domain"/>
    <property type="match status" value="1"/>
</dbReference>
<dbReference type="HOGENOM" id="CLU_028281_0_0_1"/>
<reference evidence="2 3" key="1">
    <citation type="journal article" date="2011" name="PLoS Pathog.">
        <title>Endophytic Life Strategies Decoded by Genome and Transcriptome Analyses of the Mutualistic Root Symbiont Piriformospora indica.</title>
        <authorList>
            <person name="Zuccaro A."/>
            <person name="Lahrmann U."/>
            <person name="Guldener U."/>
            <person name="Langen G."/>
            <person name="Pfiffi S."/>
            <person name="Biedenkopf D."/>
            <person name="Wong P."/>
            <person name="Samans B."/>
            <person name="Grimm C."/>
            <person name="Basiewicz M."/>
            <person name="Murat C."/>
            <person name="Martin F."/>
            <person name="Kogel K.H."/>
        </authorList>
    </citation>
    <scope>NUCLEOTIDE SEQUENCE [LARGE SCALE GENOMIC DNA]</scope>
    <source>
        <strain evidence="2 3">DSM 11827</strain>
    </source>
</reference>
<organism evidence="2 3">
    <name type="scientific">Serendipita indica (strain DSM 11827)</name>
    <name type="common">Root endophyte fungus</name>
    <name type="synonym">Piriformospora indica</name>
    <dbReference type="NCBI Taxonomy" id="1109443"/>
    <lineage>
        <taxon>Eukaryota</taxon>
        <taxon>Fungi</taxon>
        <taxon>Dikarya</taxon>
        <taxon>Basidiomycota</taxon>
        <taxon>Agaricomycotina</taxon>
        <taxon>Agaricomycetes</taxon>
        <taxon>Sebacinales</taxon>
        <taxon>Serendipitaceae</taxon>
        <taxon>Serendipita</taxon>
    </lineage>
</organism>
<protein>
    <recommendedName>
        <fullName evidence="1">SET domain-containing protein</fullName>
    </recommendedName>
</protein>
<proteinExistence type="predicted"/>
<sequence length="309" mass="34665">MPYHPIAPRFDLFQGCEIPGAGFGYVALQDIPKGTILLEDTPIFRLPEGITNEVVRNHLIRLPPTVQQQFMDLCIGYQYLNDGEYLGRFRANALPCGYDNVDGTGRKLAGLLLLAARFNHSCVPNVTFKWDSQAGVMRFCALSAISRAQELCIAYDVSSLLFTRDARRARLQGSSGFLCHCPACIIENRDSDDRRVALYKAIVQPPQRSPRETQIEFLSRRYAQICTALTLLRMEGLSHFRETLYFDGYKLCEEAGDRNNAMLWLAQASAAAATVGGPHNAEVTRRLQRANAELEAPNQRPQILRFPLP</sequence>
<dbReference type="InterPro" id="IPR001214">
    <property type="entry name" value="SET_dom"/>
</dbReference>
<dbReference type="Proteomes" id="UP000007148">
    <property type="component" value="Unassembled WGS sequence"/>
</dbReference>
<evidence type="ECO:0000313" key="3">
    <source>
        <dbReference type="Proteomes" id="UP000007148"/>
    </source>
</evidence>
<gene>
    <name evidence="2" type="ORF">PIIN_01594</name>
</gene>
<dbReference type="InterPro" id="IPR053185">
    <property type="entry name" value="SET_domain_protein"/>
</dbReference>
<dbReference type="eggNOG" id="KOG2084">
    <property type="taxonomic scope" value="Eukaryota"/>
</dbReference>
<dbReference type="Pfam" id="PF00856">
    <property type="entry name" value="SET"/>
    <property type="match status" value="1"/>
</dbReference>
<dbReference type="STRING" id="1109443.G4T8W1"/>
<dbReference type="InParanoid" id="G4T8W1"/>
<dbReference type="PANTHER" id="PTHR47332">
    <property type="entry name" value="SET DOMAIN-CONTAINING PROTEIN 5"/>
    <property type="match status" value="1"/>
</dbReference>
<dbReference type="OMA" id="PNVFHRY"/>
<dbReference type="EMBL" id="CAFZ01000019">
    <property type="protein sequence ID" value="CCA67770.1"/>
    <property type="molecule type" value="Genomic_DNA"/>
</dbReference>
<dbReference type="PROSITE" id="PS50280">
    <property type="entry name" value="SET"/>
    <property type="match status" value="1"/>
</dbReference>
<evidence type="ECO:0000313" key="2">
    <source>
        <dbReference type="EMBL" id="CCA67770.1"/>
    </source>
</evidence>